<evidence type="ECO:0000256" key="1">
    <source>
        <dbReference type="ARBA" id="ARBA00022741"/>
    </source>
</evidence>
<evidence type="ECO:0000256" key="2">
    <source>
        <dbReference type="ARBA" id="ARBA00022801"/>
    </source>
</evidence>
<dbReference type="PANTHER" id="PTHR35372">
    <property type="entry name" value="ATP BINDING PROTEIN-RELATED"/>
    <property type="match status" value="1"/>
</dbReference>
<gene>
    <name evidence="5" type="ORF">BGE01nite_23670</name>
</gene>
<dbReference type="Pfam" id="PF19263">
    <property type="entry name" value="DUF5906"/>
    <property type="match status" value="1"/>
</dbReference>
<dbReference type="InterPro" id="IPR014818">
    <property type="entry name" value="Phage/plasmid_primase_P4_C"/>
</dbReference>
<dbReference type="EMBL" id="BKAG01000014">
    <property type="protein sequence ID" value="GEP43076.1"/>
    <property type="molecule type" value="Genomic_DNA"/>
</dbReference>
<keyword evidence="3" id="KW-0067">ATP-binding</keyword>
<evidence type="ECO:0000256" key="3">
    <source>
        <dbReference type="ARBA" id="ARBA00022840"/>
    </source>
</evidence>
<accession>A0A512M8K8</accession>
<dbReference type="InterPro" id="IPR014015">
    <property type="entry name" value="Helicase_SF3_DNA-vir"/>
</dbReference>
<evidence type="ECO:0000313" key="5">
    <source>
        <dbReference type="EMBL" id="GEP43076.1"/>
    </source>
</evidence>
<dbReference type="PROSITE" id="PS51206">
    <property type="entry name" value="SF3_HELICASE_1"/>
    <property type="match status" value="1"/>
</dbReference>
<dbReference type="SUPFAM" id="SSF52540">
    <property type="entry name" value="P-loop containing nucleoside triphosphate hydrolases"/>
    <property type="match status" value="1"/>
</dbReference>
<dbReference type="InterPro" id="IPR045455">
    <property type="entry name" value="NrS-1_pol-like_helicase"/>
</dbReference>
<dbReference type="Pfam" id="PF08706">
    <property type="entry name" value="D5_N"/>
    <property type="match status" value="1"/>
</dbReference>
<name>A0A512M8K8_9BACT</name>
<dbReference type="AlphaFoldDB" id="A0A512M8K8"/>
<dbReference type="GO" id="GO:0016787">
    <property type="term" value="F:hydrolase activity"/>
    <property type="evidence" value="ECO:0007669"/>
    <property type="project" value="UniProtKB-KW"/>
</dbReference>
<dbReference type="Gene3D" id="3.40.50.300">
    <property type="entry name" value="P-loop containing nucleotide triphosphate hydrolases"/>
    <property type="match status" value="1"/>
</dbReference>
<proteinExistence type="predicted"/>
<reference evidence="5 6" key="1">
    <citation type="submission" date="2019-07" db="EMBL/GenBank/DDBJ databases">
        <title>Whole genome shotgun sequence of Brevifollis gellanilyticus NBRC 108608.</title>
        <authorList>
            <person name="Hosoyama A."/>
            <person name="Uohara A."/>
            <person name="Ohji S."/>
            <person name="Ichikawa N."/>
        </authorList>
    </citation>
    <scope>NUCLEOTIDE SEQUENCE [LARGE SCALE GENOMIC DNA]</scope>
    <source>
        <strain evidence="5 6">NBRC 108608</strain>
    </source>
</reference>
<evidence type="ECO:0000259" key="4">
    <source>
        <dbReference type="PROSITE" id="PS51206"/>
    </source>
</evidence>
<sequence>MAANTRDVLRRYGRPFILNKGKYCLNVPCVAHLFGRKAKLYWEPLESQFYHVANTSFILETATIEAVITLLRDFVAALAAREKVSLASLNLTDSAIRAILSVVKSASTFPSYPHQNLFPVANGVIRFGVRKVRLLKSRVEHGFTHQCPVKYNSEAKCPKFQKFLEEVLPNSDDRRVLKLYLGGAFTGLNPTRRILLIRGLGGSGKTTLMRLQESLLGRRFTGDLRIDSLSSRFEKSFFMSARQLSAKDVPADSLQRRSAKALKHLSGGDVTQAEQKFKGKVDIHGSFFIVITSNGELRVSCENDEGAWLDRLLILDFQKAQLCKRSANYADQLLATESEGILNFFIEGGQEFLREVAKHGTIRTNPDQVRRAFNLIVLASKSLDIFVALHVAKAPSEALSNDMIIRKYVEFCRCNDVTPASSHVVYARLPDLMLHIHDSTQSTRMNEGGGSNKAYADVTFIDV</sequence>
<keyword evidence="2" id="KW-0378">Hydrolase</keyword>
<evidence type="ECO:0000313" key="6">
    <source>
        <dbReference type="Proteomes" id="UP000321577"/>
    </source>
</evidence>
<organism evidence="5 6">
    <name type="scientific">Brevifollis gellanilyticus</name>
    <dbReference type="NCBI Taxonomy" id="748831"/>
    <lineage>
        <taxon>Bacteria</taxon>
        <taxon>Pseudomonadati</taxon>
        <taxon>Verrucomicrobiota</taxon>
        <taxon>Verrucomicrobiia</taxon>
        <taxon>Verrucomicrobiales</taxon>
        <taxon>Verrucomicrobiaceae</taxon>
    </lineage>
</organism>
<keyword evidence="1" id="KW-0547">Nucleotide-binding</keyword>
<keyword evidence="6" id="KW-1185">Reference proteome</keyword>
<dbReference type="Proteomes" id="UP000321577">
    <property type="component" value="Unassembled WGS sequence"/>
</dbReference>
<feature type="domain" description="SF3 helicase" evidence="4">
    <location>
        <begin position="172"/>
        <end position="330"/>
    </location>
</feature>
<dbReference type="InterPro" id="IPR051620">
    <property type="entry name" value="ORF904-like_C"/>
</dbReference>
<comment type="caution">
    <text evidence="5">The sequence shown here is derived from an EMBL/GenBank/DDBJ whole genome shotgun (WGS) entry which is preliminary data.</text>
</comment>
<dbReference type="InterPro" id="IPR027417">
    <property type="entry name" value="P-loop_NTPase"/>
</dbReference>
<protein>
    <recommendedName>
        <fullName evidence="4">SF3 helicase domain-containing protein</fullName>
    </recommendedName>
</protein>
<dbReference type="GO" id="GO:0005524">
    <property type="term" value="F:ATP binding"/>
    <property type="evidence" value="ECO:0007669"/>
    <property type="project" value="UniProtKB-KW"/>
</dbReference>
<dbReference type="PANTHER" id="PTHR35372:SF2">
    <property type="entry name" value="SF3 HELICASE DOMAIN-CONTAINING PROTEIN"/>
    <property type="match status" value="1"/>
</dbReference>